<dbReference type="PANTHER" id="PTHR48106">
    <property type="entry name" value="QUINONE OXIDOREDUCTASE PIG3-RELATED"/>
    <property type="match status" value="1"/>
</dbReference>
<sequence>MRAMVQTGFGGPEVVRLRHLPDPEPGPTEAVIQVHAAALNHLDLLQRKGPGRLPGFRLPHVAGMDVAGQVVAVGSDVTTVRPGDRVLVDPTVGCGACPSCADGQPGYCPRLAVVGGNRPGGFAEYVAVPAAVVHPVPAHVDLADAAALPTAWSLAWHAVHRVGAVRAGEWVLVQAGASAVSIAAIQLARRAGARVIAVARTEAKRALAADLGADALDLDERTVAEVRERTGGHGVDLVVDHVGTATWPVSLASLRTGGRLALLGNTSGDQVTFSLADVYHRGLRLLGAGAYAPADFAAMLDAFYAGGLRVVRATEYPLADLPEAYARQESRDLVGKILVRP</sequence>
<dbReference type="InterPro" id="IPR036291">
    <property type="entry name" value="NAD(P)-bd_dom_sf"/>
</dbReference>
<dbReference type="InterPro" id="IPR013154">
    <property type="entry name" value="ADH-like_N"/>
</dbReference>
<evidence type="ECO:0000313" key="5">
    <source>
        <dbReference type="Proteomes" id="UP000032254"/>
    </source>
</evidence>
<dbReference type="PANTHER" id="PTHR48106:SF18">
    <property type="entry name" value="QUINONE OXIDOREDUCTASE PIG3"/>
    <property type="match status" value="1"/>
</dbReference>
<dbReference type="GO" id="GO:0016651">
    <property type="term" value="F:oxidoreductase activity, acting on NAD(P)H"/>
    <property type="evidence" value="ECO:0007669"/>
    <property type="project" value="TreeGrafter"/>
</dbReference>
<dbReference type="AlphaFoldDB" id="A0A0D0X5Y2"/>
<dbReference type="Gene3D" id="3.90.180.10">
    <property type="entry name" value="Medium-chain alcohol dehydrogenases, catalytic domain"/>
    <property type="match status" value="1"/>
</dbReference>
<dbReference type="InterPro" id="IPR020843">
    <property type="entry name" value="ER"/>
</dbReference>
<evidence type="ECO:0000256" key="1">
    <source>
        <dbReference type="ARBA" id="ARBA00022857"/>
    </source>
</evidence>
<dbReference type="PATRIC" id="fig|47853.6.peg.2962"/>
<name>A0A0D0X5Y2_9ACTN</name>
<accession>A0A0D0X5Y2</accession>
<protein>
    <submittedName>
        <fullName evidence="4">Alcohol dehydrogenase</fullName>
    </submittedName>
</protein>
<feature type="domain" description="Enoyl reductase (ER)" evidence="3">
    <location>
        <begin position="10"/>
        <end position="339"/>
    </location>
</feature>
<dbReference type="EMBL" id="JXSX01000001">
    <property type="protein sequence ID" value="KIR66269.1"/>
    <property type="molecule type" value="Genomic_DNA"/>
</dbReference>
<dbReference type="OrthoDB" id="3175656at2"/>
<dbReference type="Pfam" id="PF08240">
    <property type="entry name" value="ADH_N"/>
    <property type="match status" value="1"/>
</dbReference>
<gene>
    <name evidence="4" type="ORF">TK50_14025</name>
</gene>
<dbReference type="GO" id="GO:0070402">
    <property type="term" value="F:NADPH binding"/>
    <property type="evidence" value="ECO:0007669"/>
    <property type="project" value="TreeGrafter"/>
</dbReference>
<dbReference type="Pfam" id="PF00107">
    <property type="entry name" value="ADH_zinc_N"/>
    <property type="match status" value="1"/>
</dbReference>
<keyword evidence="5" id="KW-1185">Reference proteome</keyword>
<reference evidence="4 5" key="1">
    <citation type="submission" date="2015-01" db="EMBL/GenBank/DDBJ databases">
        <title>Sequencing and annotation of Micromonospora carbonacea strain JXNU-1 genome.</title>
        <authorList>
            <person name="Long Z."/>
            <person name="Huang Y."/>
            <person name="Jiang Y."/>
        </authorList>
    </citation>
    <scope>NUCLEOTIDE SEQUENCE [LARGE SCALE GENOMIC DNA]</scope>
    <source>
        <strain evidence="4 5">JXNU-1</strain>
    </source>
</reference>
<evidence type="ECO:0000259" key="3">
    <source>
        <dbReference type="SMART" id="SM00829"/>
    </source>
</evidence>
<organism evidence="4 5">
    <name type="scientific">Micromonospora haikouensis</name>
    <dbReference type="NCBI Taxonomy" id="686309"/>
    <lineage>
        <taxon>Bacteria</taxon>
        <taxon>Bacillati</taxon>
        <taxon>Actinomycetota</taxon>
        <taxon>Actinomycetes</taxon>
        <taxon>Micromonosporales</taxon>
        <taxon>Micromonosporaceae</taxon>
        <taxon>Micromonospora</taxon>
    </lineage>
</organism>
<keyword evidence="1" id="KW-0521">NADP</keyword>
<dbReference type="SUPFAM" id="SSF51735">
    <property type="entry name" value="NAD(P)-binding Rossmann-fold domains"/>
    <property type="match status" value="1"/>
</dbReference>
<dbReference type="SMART" id="SM00829">
    <property type="entry name" value="PKS_ER"/>
    <property type="match status" value="1"/>
</dbReference>
<dbReference type="SUPFAM" id="SSF50129">
    <property type="entry name" value="GroES-like"/>
    <property type="match status" value="1"/>
</dbReference>
<dbReference type="Proteomes" id="UP000032254">
    <property type="component" value="Unassembled WGS sequence"/>
</dbReference>
<evidence type="ECO:0000313" key="4">
    <source>
        <dbReference type="EMBL" id="KIR66269.1"/>
    </source>
</evidence>
<keyword evidence="2" id="KW-0560">Oxidoreductase</keyword>
<proteinExistence type="predicted"/>
<dbReference type="InterPro" id="IPR011032">
    <property type="entry name" value="GroES-like_sf"/>
</dbReference>
<dbReference type="InterPro" id="IPR013149">
    <property type="entry name" value="ADH-like_C"/>
</dbReference>
<evidence type="ECO:0000256" key="2">
    <source>
        <dbReference type="ARBA" id="ARBA00023002"/>
    </source>
</evidence>
<comment type="caution">
    <text evidence="4">The sequence shown here is derived from an EMBL/GenBank/DDBJ whole genome shotgun (WGS) entry which is preliminary data.</text>
</comment>